<keyword evidence="1" id="KW-0812">Transmembrane</keyword>
<dbReference type="EMBL" id="CP061510">
    <property type="protein sequence ID" value="QSB46251.1"/>
    <property type="molecule type" value="Genomic_DNA"/>
</dbReference>
<evidence type="ECO:0000256" key="1">
    <source>
        <dbReference type="SAM" id="Phobius"/>
    </source>
</evidence>
<dbReference type="RefSeq" id="WP_205445875.1">
    <property type="nucleotide sequence ID" value="NZ_CP061510.1"/>
</dbReference>
<reference evidence="2 3" key="1">
    <citation type="submission" date="2020-09" db="EMBL/GenBank/DDBJ databases">
        <title>Complete genome sequence of altererythrobacter flavus SS-21NJ, isolated from Dongying oil sludge in Shandong province.</title>
        <authorList>
            <person name="Sun S."/>
            <person name="Zhang Z."/>
        </authorList>
    </citation>
    <scope>NUCLEOTIDE SEQUENCE [LARGE SCALE GENOMIC DNA]</scope>
    <source>
        <strain evidence="2 3">SS-21NJ</strain>
    </source>
</reference>
<accession>A0ABX7KD99</accession>
<sequence>MSLTIIPGLPRWAIGSVSSCTTRRPEIEVSGPDYGTIAWFGHMPIAAWIAVAMLCWRAPQLAQSNFRHYTVWAWIFGFKSIAPAAYRRRRYAPDR</sequence>
<feature type="transmembrane region" description="Helical" evidence="1">
    <location>
        <begin position="37"/>
        <end position="56"/>
    </location>
</feature>
<keyword evidence="1" id="KW-0472">Membrane</keyword>
<evidence type="ECO:0000313" key="3">
    <source>
        <dbReference type="Proteomes" id="UP000663637"/>
    </source>
</evidence>
<organism evidence="2 3">
    <name type="scientific">Tsuneonella flava</name>
    <dbReference type="NCBI Taxonomy" id="2055955"/>
    <lineage>
        <taxon>Bacteria</taxon>
        <taxon>Pseudomonadati</taxon>
        <taxon>Pseudomonadota</taxon>
        <taxon>Alphaproteobacteria</taxon>
        <taxon>Sphingomonadales</taxon>
        <taxon>Erythrobacteraceae</taxon>
        <taxon>Tsuneonella</taxon>
    </lineage>
</organism>
<name>A0ABX7KD99_9SPHN</name>
<gene>
    <name evidence="2" type="ORF">IDJ81_07155</name>
</gene>
<keyword evidence="3" id="KW-1185">Reference proteome</keyword>
<keyword evidence="1" id="KW-1133">Transmembrane helix</keyword>
<proteinExistence type="predicted"/>
<evidence type="ECO:0000313" key="2">
    <source>
        <dbReference type="EMBL" id="QSB46251.1"/>
    </source>
</evidence>
<protein>
    <submittedName>
        <fullName evidence="2">Uncharacterized protein</fullName>
    </submittedName>
</protein>
<dbReference type="Proteomes" id="UP000663637">
    <property type="component" value="Chromosome"/>
</dbReference>